<dbReference type="Proteomes" id="UP000287798">
    <property type="component" value="Unassembled WGS sequence"/>
</dbReference>
<dbReference type="InterPro" id="IPR050512">
    <property type="entry name" value="Sulf_AdTrans/APS_kinase"/>
</dbReference>
<evidence type="ECO:0000256" key="1">
    <source>
        <dbReference type="ARBA" id="ARBA00001823"/>
    </source>
</evidence>
<comment type="caution">
    <text evidence="12">The sequence shown here is derived from an EMBL/GenBank/DDBJ whole genome shotgun (WGS) entry which is preliminary data.</text>
</comment>
<dbReference type="OrthoDB" id="9804504at2"/>
<comment type="pathway">
    <text evidence="2 8">Sulfur metabolism; hydrogen sulfide biosynthesis; sulfite from sulfate: step 2/3.</text>
</comment>
<feature type="binding site" evidence="8">
    <location>
        <begin position="405"/>
        <end position="412"/>
    </location>
    <ligand>
        <name>ATP</name>
        <dbReference type="ChEBI" id="CHEBI:30616"/>
    </ligand>
</feature>
<dbReference type="NCBIfam" id="TIGR00455">
    <property type="entry name" value="apsK"/>
    <property type="match status" value="1"/>
</dbReference>
<evidence type="ECO:0000256" key="4">
    <source>
        <dbReference type="ARBA" id="ARBA00022695"/>
    </source>
</evidence>
<keyword evidence="13" id="KW-1185">Reference proteome</keyword>
<dbReference type="UniPathway" id="UPA00140">
    <property type="reaction ID" value="UER00205"/>
</dbReference>
<sequence length="575" mass="64331">MENYAVPHGGGELVDLLVEAPQAEALKDASKDFHSLTLSQRQLCDLELLMNGGFTPLTGFMDKAAYDSVLERMQLPDGTLWPVPIVLDVDAKFAEKLEKGSKIALRDGEGFMPAALTVEDIWEPDKAREAELVYGTASSQHPGVRYLNEQVRPVYISGRIEGIETPIHYDFESLWDTPQELRHLLHKLGWRRVVAFQTSKVMHRLQRDITLQAAKAVGGHILLHPTVGMTKPGDLHYYARVHCYQAIRRHFPHNLAMLSLLPLAMRMAGPREALWHGIVHKNFGCSHFIVGPDHASPPVGGNGQAIFYSQYAAQDLIEKHQDGLGIEMVPVESHLYVPRRGRYMPVSEIERDGEEGLSFSEAELRERIARNADIPDWFSYPEVITELKRVCPPRSRQGFTLFFTGLSGAGKSTLAKIIYAKLVEAGGRPVTLLDGDIVRQHLSSELGFSKEHRNINVNRIGFVASEITKNGGVAICAPIAPYTAMRRSAREMIEEHGAFIEIHVATPLETCEDRDRKGLYAKARQGLIPEFTGISDPYEVPEKPELRVDTTGLNPMEAAQEIYLYLLREGYLDSE</sequence>
<dbReference type="SUPFAM" id="SSF88697">
    <property type="entry name" value="PUA domain-like"/>
    <property type="match status" value="1"/>
</dbReference>
<evidence type="ECO:0000256" key="2">
    <source>
        <dbReference type="ARBA" id="ARBA00004806"/>
    </source>
</evidence>
<dbReference type="AlphaFoldDB" id="A0A426QIQ6"/>
<comment type="catalytic activity">
    <reaction evidence="1 8">
        <text>adenosine 5'-phosphosulfate + ATP = 3'-phosphoadenylyl sulfate + ADP + H(+)</text>
        <dbReference type="Rhea" id="RHEA:24152"/>
        <dbReference type="ChEBI" id="CHEBI:15378"/>
        <dbReference type="ChEBI" id="CHEBI:30616"/>
        <dbReference type="ChEBI" id="CHEBI:58243"/>
        <dbReference type="ChEBI" id="CHEBI:58339"/>
        <dbReference type="ChEBI" id="CHEBI:456216"/>
        <dbReference type="EC" id="2.7.1.25"/>
    </reaction>
</comment>
<organism evidence="12 13">
    <name type="scientific">Thiohalobacter thiocyanaticus</name>
    <dbReference type="NCBI Taxonomy" id="585455"/>
    <lineage>
        <taxon>Bacteria</taxon>
        <taxon>Pseudomonadati</taxon>
        <taxon>Pseudomonadota</taxon>
        <taxon>Gammaproteobacteria</taxon>
        <taxon>Thiohalobacterales</taxon>
        <taxon>Thiohalobacteraceae</taxon>
        <taxon>Thiohalobacter</taxon>
    </lineage>
</organism>
<evidence type="ECO:0000256" key="6">
    <source>
        <dbReference type="ARBA" id="ARBA00022840"/>
    </source>
</evidence>
<keyword evidence="8" id="KW-0597">Phosphoprotein</keyword>
<evidence type="ECO:0000256" key="7">
    <source>
        <dbReference type="ARBA" id="ARBA00049370"/>
    </source>
</evidence>
<dbReference type="Gene3D" id="3.10.400.10">
    <property type="entry name" value="Sulfate adenylyltransferase"/>
    <property type="match status" value="1"/>
</dbReference>
<dbReference type="GO" id="GO:0010134">
    <property type="term" value="P:sulfate assimilation via adenylyl sulfate reduction"/>
    <property type="evidence" value="ECO:0007669"/>
    <property type="project" value="TreeGrafter"/>
</dbReference>
<evidence type="ECO:0000313" key="13">
    <source>
        <dbReference type="Proteomes" id="UP000287798"/>
    </source>
</evidence>
<dbReference type="PANTHER" id="PTHR42700:SF1">
    <property type="entry name" value="SULFATE ADENYLYLTRANSFERASE"/>
    <property type="match status" value="1"/>
</dbReference>
<comment type="function">
    <text evidence="8">Catalyzes the synthesis of activated sulfate.</text>
</comment>
<dbReference type="RefSeq" id="WP_125180994.1">
    <property type="nucleotide sequence ID" value="NZ_QZMU01000001.1"/>
</dbReference>
<evidence type="ECO:0000259" key="9">
    <source>
        <dbReference type="Pfam" id="PF01583"/>
    </source>
</evidence>
<dbReference type="InterPro" id="IPR014729">
    <property type="entry name" value="Rossmann-like_a/b/a_fold"/>
</dbReference>
<dbReference type="GO" id="GO:0004781">
    <property type="term" value="F:sulfate adenylyltransferase (ATP) activity"/>
    <property type="evidence" value="ECO:0007669"/>
    <property type="project" value="UniProtKB-EC"/>
</dbReference>
<dbReference type="InterPro" id="IPR015947">
    <property type="entry name" value="PUA-like_sf"/>
</dbReference>
<dbReference type="NCBIfam" id="NF004040">
    <property type="entry name" value="PRK05537.1"/>
    <property type="match status" value="1"/>
</dbReference>
<keyword evidence="8 12" id="KW-0418">Kinase</keyword>
<keyword evidence="6 8" id="KW-0067">ATP-binding</keyword>
<dbReference type="NCBIfam" id="TIGR00339">
    <property type="entry name" value="sopT"/>
    <property type="match status" value="1"/>
</dbReference>
<dbReference type="GO" id="GO:0004020">
    <property type="term" value="F:adenylylsulfate kinase activity"/>
    <property type="evidence" value="ECO:0007669"/>
    <property type="project" value="UniProtKB-UniRule"/>
</dbReference>
<dbReference type="InterPro" id="IPR002650">
    <property type="entry name" value="Sulphate_adenylyltransferase"/>
</dbReference>
<keyword evidence="4 12" id="KW-0548">Nucleotidyltransferase</keyword>
<dbReference type="Gene3D" id="3.40.50.620">
    <property type="entry name" value="HUPs"/>
    <property type="match status" value="1"/>
</dbReference>
<dbReference type="InterPro" id="IPR027417">
    <property type="entry name" value="P-loop_NTPase"/>
</dbReference>
<comment type="catalytic activity">
    <reaction evidence="7">
        <text>sulfate + ATP + H(+) = adenosine 5'-phosphosulfate + diphosphate</text>
        <dbReference type="Rhea" id="RHEA:18133"/>
        <dbReference type="ChEBI" id="CHEBI:15378"/>
        <dbReference type="ChEBI" id="CHEBI:16189"/>
        <dbReference type="ChEBI" id="CHEBI:30616"/>
        <dbReference type="ChEBI" id="CHEBI:33019"/>
        <dbReference type="ChEBI" id="CHEBI:58243"/>
        <dbReference type="EC" id="2.7.7.4"/>
    </reaction>
</comment>
<protein>
    <recommendedName>
        <fullName evidence="8">Adenylyl-sulfate kinase</fullName>
        <ecNumber evidence="8">2.7.1.25</ecNumber>
    </recommendedName>
    <alternativeName>
        <fullName evidence="8">APS kinase</fullName>
    </alternativeName>
    <alternativeName>
        <fullName evidence="8">ATP adenosine-5'-phosphosulfate 3'-phosphotransferase</fullName>
    </alternativeName>
    <alternativeName>
        <fullName evidence="8">Adenosine-5'-phosphosulfate kinase</fullName>
    </alternativeName>
</protein>
<dbReference type="Pfam" id="PF01583">
    <property type="entry name" value="APS_kinase"/>
    <property type="match status" value="1"/>
</dbReference>
<accession>A0A426QIQ6</accession>
<dbReference type="SUPFAM" id="SSF52374">
    <property type="entry name" value="Nucleotidylyl transferase"/>
    <property type="match status" value="1"/>
</dbReference>
<dbReference type="HAMAP" id="MF_00065">
    <property type="entry name" value="Adenylyl_sulf_kinase"/>
    <property type="match status" value="1"/>
</dbReference>
<dbReference type="EC" id="2.7.1.25" evidence="8"/>
<dbReference type="NCBIfam" id="NF003013">
    <property type="entry name" value="PRK03846.1"/>
    <property type="match status" value="1"/>
</dbReference>
<dbReference type="CDD" id="cd02027">
    <property type="entry name" value="APSK"/>
    <property type="match status" value="1"/>
</dbReference>
<name>A0A426QIQ6_9GAMM</name>
<proteinExistence type="inferred from homology"/>
<dbReference type="InterPro" id="IPR024951">
    <property type="entry name" value="Sulfurylase_cat_dom"/>
</dbReference>
<comment type="similarity">
    <text evidence="8">Belongs to the APS kinase family.</text>
</comment>
<reference evidence="12 13" key="1">
    <citation type="journal article" date="2010" name="Int. J. Syst. Evol. Microbiol.">
        <title>Thiohalobacter thiocyanaticus gen. nov., sp. nov., a moderately halophilic, sulfur-oxidizing gammaproteobacterium from hypersaline lakes, that utilizes thiocyanate.</title>
        <authorList>
            <person name="Sorokin D.Y."/>
            <person name="Kovaleva O.L."/>
            <person name="Tourova T.P."/>
            <person name="Muyzer G."/>
        </authorList>
    </citation>
    <scope>NUCLEOTIDE SEQUENCE [LARGE SCALE GENOMIC DNA]</scope>
    <source>
        <strain evidence="12 13">Hrh1</strain>
    </source>
</reference>
<evidence type="ECO:0000313" key="12">
    <source>
        <dbReference type="EMBL" id="RRQ21652.1"/>
    </source>
</evidence>
<dbReference type="InterPro" id="IPR059117">
    <property type="entry name" value="APS_kinase_dom"/>
</dbReference>
<evidence type="ECO:0000259" key="11">
    <source>
        <dbReference type="Pfam" id="PF14306"/>
    </source>
</evidence>
<dbReference type="FunFam" id="3.40.50.300:FF:000802">
    <property type="entry name" value="Sulfate adenylyltransferase"/>
    <property type="match status" value="1"/>
</dbReference>
<dbReference type="GO" id="GO:0019379">
    <property type="term" value="P:sulfate assimilation, phosphoadenylyl sulfate reduction by phosphoadenylyl-sulfate reductase (thioredoxin)"/>
    <property type="evidence" value="ECO:0007669"/>
    <property type="project" value="TreeGrafter"/>
</dbReference>
<feature type="domain" description="ATP-sulfurylase PUA-like" evidence="11">
    <location>
        <begin position="7"/>
        <end position="164"/>
    </location>
</feature>
<keyword evidence="3 8" id="KW-0808">Transferase</keyword>
<dbReference type="CDD" id="cd00517">
    <property type="entry name" value="ATPS"/>
    <property type="match status" value="1"/>
</dbReference>
<evidence type="ECO:0000256" key="5">
    <source>
        <dbReference type="ARBA" id="ARBA00022741"/>
    </source>
</evidence>
<dbReference type="InterPro" id="IPR002891">
    <property type="entry name" value="APS"/>
</dbReference>
<gene>
    <name evidence="8" type="primary">cysC</name>
    <name evidence="12" type="ORF">D6C00_06620</name>
</gene>
<feature type="domain" description="APS kinase" evidence="9">
    <location>
        <begin position="397"/>
        <end position="549"/>
    </location>
</feature>
<dbReference type="SUPFAM" id="SSF52540">
    <property type="entry name" value="P-loop containing nucleoside triphosphate hydrolases"/>
    <property type="match status" value="1"/>
</dbReference>
<dbReference type="InterPro" id="IPR025980">
    <property type="entry name" value="ATP-Sase_PUA-like_dom"/>
</dbReference>
<evidence type="ECO:0000256" key="3">
    <source>
        <dbReference type="ARBA" id="ARBA00022679"/>
    </source>
</evidence>
<dbReference type="EMBL" id="QZMU01000001">
    <property type="protein sequence ID" value="RRQ21652.1"/>
    <property type="molecule type" value="Genomic_DNA"/>
</dbReference>
<dbReference type="GO" id="GO:0005737">
    <property type="term" value="C:cytoplasm"/>
    <property type="evidence" value="ECO:0007669"/>
    <property type="project" value="TreeGrafter"/>
</dbReference>
<dbReference type="Pfam" id="PF01747">
    <property type="entry name" value="ATP-sulfurylase"/>
    <property type="match status" value="1"/>
</dbReference>
<dbReference type="GO" id="GO:0005524">
    <property type="term" value="F:ATP binding"/>
    <property type="evidence" value="ECO:0007669"/>
    <property type="project" value="UniProtKB-UniRule"/>
</dbReference>
<comment type="caution">
    <text evidence="8">Lacks conserved residue(s) required for the propagation of feature annotation.</text>
</comment>
<evidence type="ECO:0000256" key="8">
    <source>
        <dbReference type="HAMAP-Rule" id="MF_00065"/>
    </source>
</evidence>
<keyword evidence="5 8" id="KW-0547">Nucleotide-binding</keyword>
<dbReference type="PANTHER" id="PTHR42700">
    <property type="entry name" value="SULFATE ADENYLYLTRANSFERASE"/>
    <property type="match status" value="1"/>
</dbReference>
<dbReference type="Pfam" id="PF14306">
    <property type="entry name" value="PUA_2"/>
    <property type="match status" value="1"/>
</dbReference>
<dbReference type="GO" id="GO:0070814">
    <property type="term" value="P:hydrogen sulfide biosynthetic process"/>
    <property type="evidence" value="ECO:0007669"/>
    <property type="project" value="UniProtKB-UniRule"/>
</dbReference>
<evidence type="ECO:0000259" key="10">
    <source>
        <dbReference type="Pfam" id="PF01747"/>
    </source>
</evidence>
<feature type="domain" description="Sulphate adenylyltransferase catalytic" evidence="10">
    <location>
        <begin position="173"/>
        <end position="389"/>
    </location>
</feature>
<dbReference type="Gene3D" id="3.40.50.300">
    <property type="entry name" value="P-loop containing nucleotide triphosphate hydrolases"/>
    <property type="match status" value="1"/>
</dbReference>